<gene>
    <name evidence="2" type="ordered locus">BCQ_PI046</name>
</gene>
<accession>B9J5Y5</accession>
<proteinExistence type="predicted"/>
<feature type="chain" id="PRO_5002886958" description="Sporulation delaying protein family toxin" evidence="1">
    <location>
        <begin position="30"/>
        <end position="205"/>
    </location>
</feature>
<keyword evidence="1" id="KW-0732">Signal</keyword>
<feature type="signal peptide" evidence="1">
    <location>
        <begin position="1"/>
        <end position="29"/>
    </location>
</feature>
<dbReference type="AlphaFoldDB" id="B9J5Y5"/>
<dbReference type="KEGG" id="bcq:BCQ_PI046"/>
<dbReference type="Pfam" id="PF26137">
    <property type="entry name" value="Toxin_SdpC"/>
    <property type="match status" value="1"/>
</dbReference>
<dbReference type="InterPro" id="IPR023888">
    <property type="entry name" value="SdpC-like"/>
</dbReference>
<dbReference type="NCBIfam" id="TIGR04032">
    <property type="entry name" value="toxin_SdpC"/>
    <property type="match status" value="1"/>
</dbReference>
<name>B9J5Y5_BACCQ</name>
<geneLocation type="plasmid" evidence="2 3">
    <name>pBc239</name>
</geneLocation>
<keyword evidence="2" id="KW-0614">Plasmid</keyword>
<dbReference type="EMBL" id="CP000228">
    <property type="protein sequence ID" value="ACM15780.1"/>
    <property type="molecule type" value="Genomic_DNA"/>
</dbReference>
<organism evidence="2 3">
    <name type="scientific">Bacillus cereus (strain Q1)</name>
    <dbReference type="NCBI Taxonomy" id="361100"/>
    <lineage>
        <taxon>Bacteria</taxon>
        <taxon>Bacillati</taxon>
        <taxon>Bacillota</taxon>
        <taxon>Bacilli</taxon>
        <taxon>Bacillales</taxon>
        <taxon>Bacillaceae</taxon>
        <taxon>Bacillus</taxon>
        <taxon>Bacillus cereus group</taxon>
    </lineage>
</organism>
<sequence>MKKVFSITSLITAVALMFLVISNPFSASAKDTKHYTGKEIFAGIFFVQGEFAKELNKDVDVNGIEGVNKAENKIIYAELIKQMDKLDSSYFEDLEKAVYNKDYIKTDELFTKGGKLLNESVEKLNASKIDNNAIDNVQGVAVFPAISVAFTTAAAVAQLAVAVSYVVETGVAVHHAVKFWAPQENDGTKLSKEKFLTNVVKVATE</sequence>
<evidence type="ECO:0008006" key="4">
    <source>
        <dbReference type="Google" id="ProtNLM"/>
    </source>
</evidence>
<evidence type="ECO:0000313" key="3">
    <source>
        <dbReference type="Proteomes" id="UP000000441"/>
    </source>
</evidence>
<protein>
    <recommendedName>
        <fullName evidence="4">Sporulation delaying protein family toxin</fullName>
    </recommendedName>
</protein>
<evidence type="ECO:0000313" key="2">
    <source>
        <dbReference type="EMBL" id="ACM15780.1"/>
    </source>
</evidence>
<evidence type="ECO:0000256" key="1">
    <source>
        <dbReference type="SAM" id="SignalP"/>
    </source>
</evidence>
<dbReference type="HOGENOM" id="CLU_112328_0_0_9"/>
<reference evidence="2 3" key="1">
    <citation type="journal article" date="2009" name="J. Bacteriol.">
        <title>Complete genome sequence of the extremophilic Bacillus cereus strain Q1 with industrial applications.</title>
        <authorList>
            <person name="Xiong Z."/>
            <person name="Jiang Y."/>
            <person name="Qi D."/>
            <person name="Lu H."/>
            <person name="Yang F."/>
            <person name="Yang J."/>
            <person name="Chen L."/>
            <person name="Sun L."/>
            <person name="Xu X."/>
            <person name="Xue Y."/>
            <person name="Zhu Y."/>
            <person name="Jin Q."/>
        </authorList>
    </citation>
    <scope>NUCLEOTIDE SEQUENCE [LARGE SCALE GENOMIC DNA]</scope>
    <source>
        <strain evidence="2 3">Q1</strain>
        <plasmid evidence="2 3">pBc239</plasmid>
    </source>
</reference>
<dbReference type="Proteomes" id="UP000000441">
    <property type="component" value="Plasmid pBc239"/>
</dbReference>